<sequence length="104" mass="11824">MHARTHTHIHTGDRGMPLFWDTVTFTTTALAATNPQRAAWVEAFKSVTDIGIEIEIDIRMESETDIGFQNETNFGIESETDFGFESETEIEIESETTIENRNEI</sequence>
<organism evidence="1 2">
    <name type="scientific">Eumeta variegata</name>
    <name type="common">Bagworm moth</name>
    <name type="synonym">Eumeta japonica</name>
    <dbReference type="NCBI Taxonomy" id="151549"/>
    <lineage>
        <taxon>Eukaryota</taxon>
        <taxon>Metazoa</taxon>
        <taxon>Ecdysozoa</taxon>
        <taxon>Arthropoda</taxon>
        <taxon>Hexapoda</taxon>
        <taxon>Insecta</taxon>
        <taxon>Pterygota</taxon>
        <taxon>Neoptera</taxon>
        <taxon>Endopterygota</taxon>
        <taxon>Lepidoptera</taxon>
        <taxon>Glossata</taxon>
        <taxon>Ditrysia</taxon>
        <taxon>Tineoidea</taxon>
        <taxon>Psychidae</taxon>
        <taxon>Oiketicinae</taxon>
        <taxon>Eumeta</taxon>
    </lineage>
</organism>
<gene>
    <name evidence="1" type="ORF">EVAR_19318_1</name>
</gene>
<comment type="caution">
    <text evidence="1">The sequence shown here is derived from an EMBL/GenBank/DDBJ whole genome shotgun (WGS) entry which is preliminary data.</text>
</comment>
<evidence type="ECO:0000313" key="1">
    <source>
        <dbReference type="EMBL" id="GBP24442.1"/>
    </source>
</evidence>
<accession>A0A4C1UEP7</accession>
<protein>
    <submittedName>
        <fullName evidence="1">Uncharacterized protein</fullName>
    </submittedName>
</protein>
<dbReference type="Proteomes" id="UP000299102">
    <property type="component" value="Unassembled WGS sequence"/>
</dbReference>
<keyword evidence="2" id="KW-1185">Reference proteome</keyword>
<dbReference type="EMBL" id="BGZK01000161">
    <property type="protein sequence ID" value="GBP24442.1"/>
    <property type="molecule type" value="Genomic_DNA"/>
</dbReference>
<dbReference type="AlphaFoldDB" id="A0A4C1UEP7"/>
<evidence type="ECO:0000313" key="2">
    <source>
        <dbReference type="Proteomes" id="UP000299102"/>
    </source>
</evidence>
<proteinExistence type="predicted"/>
<reference evidence="1 2" key="1">
    <citation type="journal article" date="2019" name="Commun. Biol.">
        <title>The bagworm genome reveals a unique fibroin gene that provides high tensile strength.</title>
        <authorList>
            <person name="Kono N."/>
            <person name="Nakamura H."/>
            <person name="Ohtoshi R."/>
            <person name="Tomita M."/>
            <person name="Numata K."/>
            <person name="Arakawa K."/>
        </authorList>
    </citation>
    <scope>NUCLEOTIDE SEQUENCE [LARGE SCALE GENOMIC DNA]</scope>
</reference>
<name>A0A4C1UEP7_EUMVA</name>